<dbReference type="InterPro" id="IPR002941">
    <property type="entry name" value="DNA_methylase_N4/N6"/>
</dbReference>
<dbReference type="GO" id="GO:0009307">
    <property type="term" value="P:DNA restriction-modification system"/>
    <property type="evidence" value="ECO:0007669"/>
    <property type="project" value="UniProtKB-KW"/>
</dbReference>
<dbReference type="Proteomes" id="UP000283683">
    <property type="component" value="Unassembled WGS sequence"/>
</dbReference>
<dbReference type="AlphaFoldDB" id="A0A413DQS1"/>
<evidence type="ECO:0000256" key="5">
    <source>
        <dbReference type="ARBA" id="ARBA00022747"/>
    </source>
</evidence>
<dbReference type="PROSITE" id="PS00092">
    <property type="entry name" value="N6_MTASE"/>
    <property type="match status" value="1"/>
</dbReference>
<dbReference type="GO" id="GO:0032259">
    <property type="term" value="P:methylation"/>
    <property type="evidence" value="ECO:0007669"/>
    <property type="project" value="UniProtKB-KW"/>
</dbReference>
<dbReference type="EMBL" id="QSAZ01000002">
    <property type="protein sequence ID" value="RGW89065.1"/>
    <property type="molecule type" value="Genomic_DNA"/>
</dbReference>
<evidence type="ECO:0000313" key="7">
    <source>
        <dbReference type="EMBL" id="RGW89065.1"/>
    </source>
</evidence>
<comment type="similarity">
    <text evidence="1">Belongs to the N(4)/N(6)-methyltransferase family.</text>
</comment>
<dbReference type="Pfam" id="PF01555">
    <property type="entry name" value="N6_N4_Mtase"/>
    <property type="match status" value="1"/>
</dbReference>
<dbReference type="RefSeq" id="WP_118326329.1">
    <property type="nucleotide sequence ID" value="NZ_QSAZ01000002.1"/>
</dbReference>
<evidence type="ECO:0000256" key="4">
    <source>
        <dbReference type="ARBA" id="ARBA00022691"/>
    </source>
</evidence>
<keyword evidence="3 7" id="KW-0808">Transferase</keyword>
<evidence type="ECO:0000256" key="1">
    <source>
        <dbReference type="ARBA" id="ARBA00006594"/>
    </source>
</evidence>
<name>A0A413DQS1_9FIRM</name>
<dbReference type="GO" id="GO:0008170">
    <property type="term" value="F:N-methyltransferase activity"/>
    <property type="evidence" value="ECO:0007669"/>
    <property type="project" value="InterPro"/>
</dbReference>
<organism evidence="7 8">
    <name type="scientific">Agathobacter rectalis</name>
    <dbReference type="NCBI Taxonomy" id="39491"/>
    <lineage>
        <taxon>Bacteria</taxon>
        <taxon>Bacillati</taxon>
        <taxon>Bacillota</taxon>
        <taxon>Clostridia</taxon>
        <taxon>Lachnospirales</taxon>
        <taxon>Lachnospiraceae</taxon>
        <taxon>Agathobacter</taxon>
    </lineage>
</organism>
<proteinExistence type="inferred from homology"/>
<reference evidence="7 8" key="1">
    <citation type="submission" date="2018-08" db="EMBL/GenBank/DDBJ databases">
        <title>A genome reference for cultivated species of the human gut microbiota.</title>
        <authorList>
            <person name="Zou Y."/>
            <person name="Xue W."/>
            <person name="Luo G."/>
        </authorList>
    </citation>
    <scope>NUCLEOTIDE SEQUENCE [LARGE SCALE GENOMIC DNA]</scope>
    <source>
        <strain evidence="7 8">AF06-19</strain>
    </source>
</reference>
<gene>
    <name evidence="7" type="ORF">DWV45_02670</name>
</gene>
<keyword evidence="5" id="KW-0680">Restriction system</keyword>
<feature type="domain" description="DNA methylase N-4/N-6" evidence="6">
    <location>
        <begin position="113"/>
        <end position="446"/>
    </location>
</feature>
<evidence type="ECO:0000256" key="2">
    <source>
        <dbReference type="ARBA" id="ARBA00022603"/>
    </source>
</evidence>
<dbReference type="InterPro" id="IPR029063">
    <property type="entry name" value="SAM-dependent_MTases_sf"/>
</dbReference>
<keyword evidence="4" id="KW-0949">S-adenosyl-L-methionine</keyword>
<dbReference type="InterPro" id="IPR002052">
    <property type="entry name" value="DNA_methylase_N6_adenine_CS"/>
</dbReference>
<evidence type="ECO:0000259" key="6">
    <source>
        <dbReference type="Pfam" id="PF01555"/>
    </source>
</evidence>
<sequence length="635" mass="73132">MDNKVPQQINDIVGDNVKKLAQLFPSAVKDGEVDFEALKEELGQYEEVGSEKYELTWAGKKNAKRIAQEDVIGRTLKFIPEDSKEADTTENLYIEGDNLEVLKLFRQNYYGAIKMIYIDPPYNTGNDFIYNDSFEMEQEESDIAEGVRNEVGERYIVNTKSDNRYHANWMNMIYPRLMIAKDLLTDDGAIFISIDDNEIDNVLKICNEIFGEINYVAIFPWRKRTAKSDVPYGISQDFEWILCYAKTTNFKCSIDGKERKYFTTEDFPKKPWRIHDLTKQTTASERPNSFFTIKNPKNGSEYPANPNRTWAITQETFEQYYQDNRIVFPGDYSFLNISKPALRYWKEDDMRKAGDNFGKIAVSTKLPDDIGMSQDGTKEITNLFSGKIFPFPKPTSLVKFLCKICTGKDDIILDFFSGSSTTAQSVMELNYEDNANRKFIMIQLSELLDKSSEAHKLGYINLCQLGKERIRRAGDKIKSEHPEADIDIGFKVFRTADTNIKWNSLMDMGQVDMNQLEYTPDLVDFMPDANDVDVVYELMLRQRDVALSETLEQLSDIGSRTYLYASSYLVCLETQITEELVGKLAELDPLPIKFIFRDSAFKDDIALKDETFRRLKALIEKNAGTNKPTYTVEFI</sequence>
<protein>
    <submittedName>
        <fullName evidence="7">Site-specific DNA-methyltransferase</fullName>
    </submittedName>
</protein>
<dbReference type="Gene3D" id="3.40.50.150">
    <property type="entry name" value="Vaccinia Virus protein VP39"/>
    <property type="match status" value="1"/>
</dbReference>
<accession>A0A413DQS1</accession>
<dbReference type="SUPFAM" id="SSF53335">
    <property type="entry name" value="S-adenosyl-L-methionine-dependent methyltransferases"/>
    <property type="match status" value="1"/>
</dbReference>
<comment type="caution">
    <text evidence="7">The sequence shown here is derived from an EMBL/GenBank/DDBJ whole genome shotgun (WGS) entry which is preliminary data.</text>
</comment>
<evidence type="ECO:0000313" key="8">
    <source>
        <dbReference type="Proteomes" id="UP000283683"/>
    </source>
</evidence>
<evidence type="ECO:0000256" key="3">
    <source>
        <dbReference type="ARBA" id="ARBA00022679"/>
    </source>
</evidence>
<keyword evidence="2 7" id="KW-0489">Methyltransferase</keyword>
<dbReference type="InterPro" id="IPR002295">
    <property type="entry name" value="N4/N6-MTase_EcoPI_Mod-like"/>
</dbReference>
<dbReference type="PRINTS" id="PR00506">
    <property type="entry name" value="D21N6MTFRASE"/>
</dbReference>
<dbReference type="GO" id="GO:0003677">
    <property type="term" value="F:DNA binding"/>
    <property type="evidence" value="ECO:0007669"/>
    <property type="project" value="InterPro"/>
</dbReference>
<dbReference type="PIRSF" id="PIRSF015855">
    <property type="entry name" value="TypeIII_Mtase_mKpnI"/>
    <property type="match status" value="1"/>
</dbReference>